<evidence type="ECO:0000259" key="2">
    <source>
        <dbReference type="PROSITE" id="PS50164"/>
    </source>
</evidence>
<dbReference type="PROSITE" id="PS50164">
    <property type="entry name" value="GIY_YIG"/>
    <property type="match status" value="1"/>
</dbReference>
<sequence>MDQQKRFYVYILASGKNGTLYTGVTSNLVSRIYIHRNDLVDGFSKRYAVHNLIWFEHHETADSAITREKQIKKWRRQWKEKLIEQQNPHWLDLYDQIAEV</sequence>
<dbReference type="CDD" id="cd10448">
    <property type="entry name" value="GIY-YIG_unchar_3"/>
    <property type="match status" value="1"/>
</dbReference>
<comment type="caution">
    <text evidence="3">The sequence shown here is derived from an EMBL/GenBank/DDBJ whole genome shotgun (WGS) entry which is preliminary data.</text>
</comment>
<dbReference type="InterPro" id="IPR050190">
    <property type="entry name" value="UPF0213_domain"/>
</dbReference>
<evidence type="ECO:0000256" key="1">
    <source>
        <dbReference type="ARBA" id="ARBA00007435"/>
    </source>
</evidence>
<dbReference type="PANTHER" id="PTHR34477">
    <property type="entry name" value="UPF0213 PROTEIN YHBQ"/>
    <property type="match status" value="1"/>
</dbReference>
<dbReference type="Gene3D" id="3.40.1440.10">
    <property type="entry name" value="GIY-YIG endonuclease"/>
    <property type="match status" value="1"/>
</dbReference>
<evidence type="ECO:0000313" key="3">
    <source>
        <dbReference type="EMBL" id="GLQ11799.1"/>
    </source>
</evidence>
<feature type="domain" description="GIY-YIG" evidence="2">
    <location>
        <begin position="5"/>
        <end position="81"/>
    </location>
</feature>
<accession>A0ABQ5UKW9</accession>
<name>A0ABQ5UKW9_9HYPH</name>
<comment type="similarity">
    <text evidence="1">Belongs to the UPF0213 family.</text>
</comment>
<dbReference type="RefSeq" id="WP_284393443.1">
    <property type="nucleotide sequence ID" value="NZ_BSNG01000003.1"/>
</dbReference>
<reference evidence="3" key="1">
    <citation type="journal article" date="2014" name="Int. J. Syst. Evol. Microbiol.">
        <title>Complete genome of a new Firmicutes species belonging to the dominant human colonic microbiota ('Ruminococcus bicirculans') reveals two chromosomes and a selective capacity to utilize plant glucans.</title>
        <authorList>
            <consortium name="NISC Comparative Sequencing Program"/>
            <person name="Wegmann U."/>
            <person name="Louis P."/>
            <person name="Goesmann A."/>
            <person name="Henrissat B."/>
            <person name="Duncan S.H."/>
            <person name="Flint H.J."/>
        </authorList>
    </citation>
    <scope>NUCLEOTIDE SEQUENCE</scope>
    <source>
        <strain evidence="3">NBRC 103855</strain>
    </source>
</reference>
<dbReference type="SUPFAM" id="SSF82771">
    <property type="entry name" value="GIY-YIG endonuclease"/>
    <property type="match status" value="1"/>
</dbReference>
<dbReference type="InterPro" id="IPR000305">
    <property type="entry name" value="GIY-YIG_endonuc"/>
</dbReference>
<gene>
    <name evidence="3" type="ORF">GCM10007913_37310</name>
</gene>
<dbReference type="InterPro" id="IPR035901">
    <property type="entry name" value="GIY-YIG_endonuc_sf"/>
</dbReference>
<organism evidence="3 4">
    <name type="scientific">Devosia yakushimensis</name>
    <dbReference type="NCBI Taxonomy" id="470028"/>
    <lineage>
        <taxon>Bacteria</taxon>
        <taxon>Pseudomonadati</taxon>
        <taxon>Pseudomonadota</taxon>
        <taxon>Alphaproteobacteria</taxon>
        <taxon>Hyphomicrobiales</taxon>
        <taxon>Devosiaceae</taxon>
        <taxon>Devosia</taxon>
    </lineage>
</organism>
<keyword evidence="4" id="KW-1185">Reference proteome</keyword>
<dbReference type="EMBL" id="BSNG01000003">
    <property type="protein sequence ID" value="GLQ11799.1"/>
    <property type="molecule type" value="Genomic_DNA"/>
</dbReference>
<dbReference type="PANTHER" id="PTHR34477:SF5">
    <property type="entry name" value="BSL5627 PROTEIN"/>
    <property type="match status" value="1"/>
</dbReference>
<reference evidence="3" key="2">
    <citation type="submission" date="2023-01" db="EMBL/GenBank/DDBJ databases">
        <title>Draft genome sequence of Devosia yakushimensis strain NBRC 103855.</title>
        <authorList>
            <person name="Sun Q."/>
            <person name="Mori K."/>
        </authorList>
    </citation>
    <scope>NUCLEOTIDE SEQUENCE</scope>
    <source>
        <strain evidence="3">NBRC 103855</strain>
    </source>
</reference>
<dbReference type="GO" id="GO:0004519">
    <property type="term" value="F:endonuclease activity"/>
    <property type="evidence" value="ECO:0007669"/>
    <property type="project" value="UniProtKB-KW"/>
</dbReference>
<proteinExistence type="inferred from homology"/>
<protein>
    <submittedName>
        <fullName evidence="3">Endonuclease</fullName>
    </submittedName>
</protein>
<keyword evidence="3" id="KW-0255">Endonuclease</keyword>
<dbReference type="Pfam" id="PF01541">
    <property type="entry name" value="GIY-YIG"/>
    <property type="match status" value="1"/>
</dbReference>
<keyword evidence="3" id="KW-0378">Hydrolase</keyword>
<dbReference type="Proteomes" id="UP001161406">
    <property type="component" value="Unassembled WGS sequence"/>
</dbReference>
<dbReference type="SMART" id="SM00465">
    <property type="entry name" value="GIYc"/>
    <property type="match status" value="1"/>
</dbReference>
<evidence type="ECO:0000313" key="4">
    <source>
        <dbReference type="Proteomes" id="UP001161406"/>
    </source>
</evidence>
<keyword evidence="3" id="KW-0540">Nuclease</keyword>